<organism evidence="1 2">
    <name type="scientific">Schaedlerella arabinosiphila</name>
    <dbReference type="NCBI Taxonomy" id="2044587"/>
    <lineage>
        <taxon>Bacteria</taxon>
        <taxon>Bacillati</taxon>
        <taxon>Bacillota</taxon>
        <taxon>Clostridia</taxon>
        <taxon>Lachnospirales</taxon>
        <taxon>Lachnospiraceae</taxon>
        <taxon>Schaedlerella</taxon>
    </lineage>
</organism>
<comment type="caution">
    <text evidence="1">The sequence shown here is derived from an EMBL/GenBank/DDBJ whole genome shotgun (WGS) entry which is preliminary data.</text>
</comment>
<reference evidence="1" key="1">
    <citation type="submission" date="2018-10" db="EMBL/GenBank/DDBJ databases">
        <title>Schaedlerella arabinophila gen. nov. sp. nov., isolated from the mouse intestinal tract and comparative analysis with the genome of the closely related altered Schaedler flora strain ASF502.</title>
        <authorList>
            <person name="Miyake S."/>
            <person name="Soh M."/>
            <person name="Seedorf H."/>
        </authorList>
    </citation>
    <scope>NUCLEOTIDE SEQUENCE [LARGE SCALE GENOMIC DNA]</scope>
    <source>
        <strain evidence="1">DSM 106076</strain>
    </source>
</reference>
<dbReference type="AlphaFoldDB" id="A0A426DRW2"/>
<gene>
    <name evidence="1" type="ORF">EBB54_00110</name>
</gene>
<dbReference type="Proteomes" id="UP000274920">
    <property type="component" value="Unassembled WGS sequence"/>
</dbReference>
<name>A0A426DRW2_9FIRM</name>
<proteinExistence type="predicted"/>
<protein>
    <submittedName>
        <fullName evidence="1">Uncharacterized protein</fullName>
    </submittedName>
</protein>
<dbReference type="EMBL" id="RHJS01000001">
    <property type="protein sequence ID" value="RRK36906.1"/>
    <property type="molecule type" value="Genomic_DNA"/>
</dbReference>
<evidence type="ECO:0000313" key="1">
    <source>
        <dbReference type="EMBL" id="RRK36906.1"/>
    </source>
</evidence>
<accession>A0A426DRW2</accession>
<dbReference type="RefSeq" id="WP_125125849.1">
    <property type="nucleotide sequence ID" value="NZ_RHJS01000001.1"/>
</dbReference>
<sequence length="595" mass="69593">MSEFTELLSLVGLVDFFDELTDENELNRTNYLQEGKRILSLARVKEKRNLFKTDSLTVRLCNLKFPFLANHEYQIYLQIEHVIKNLIKKRLKTVHSEECLIKEGIPFILSFSKDCPGFRIYPAEGLSGSTLAKDVSGSQNIIALTIEEETFYVPCTSQKRFQNDDYHYKCNPNFRIHMLHADTAFFALWGISWLNQLKKEALEDTMVSEALKYILRNISGCLMKKRWDADNLPEWYAAFLADNSYIFDNKTNCYILSADHGQSPKSENTKTAYHSEIIPEPPAESPVQLSDFIPDIINLVSLVYNGNLISAKDLLRKTDSETYFYLPYHYEKFILSSLQYFISNVQDIKEEEKHRKELDGMVARAYMTKRNIPQHVLKEMQCSELNKYFGFIEFDEEVDLKSVDLVTKEFQKLNHQIFHDFKNHNVALRFRKLGRHHASGLYYPSINTMVVDFRHPDSFIHEYFHMLDDTLGDLSLQCTFDKIALRYQKLLRNAVEEEKKTGMVLLSARGKYGINYYLRKCEIFARCGEIYLFRILHIVSSLLKPEETKSFAYPDDDTLNSLIHHYYSSLLDQLKDIKIDKRKEHYETALHIAAQ</sequence>
<keyword evidence="2" id="KW-1185">Reference proteome</keyword>
<evidence type="ECO:0000313" key="2">
    <source>
        <dbReference type="Proteomes" id="UP000274920"/>
    </source>
</evidence>